<dbReference type="GO" id="GO:0003697">
    <property type="term" value="F:single-stranded DNA binding"/>
    <property type="evidence" value="ECO:0007669"/>
    <property type="project" value="TreeGrafter"/>
</dbReference>
<comment type="subunit">
    <text evidence="8">Component of the MCM2-7 complex.</text>
</comment>
<dbReference type="GO" id="GO:0006270">
    <property type="term" value="P:DNA replication initiation"/>
    <property type="evidence" value="ECO:0007669"/>
    <property type="project" value="UniProtKB-UniRule"/>
</dbReference>
<keyword evidence="11" id="KW-1185">Reference proteome</keyword>
<dbReference type="PRINTS" id="PR01661">
    <property type="entry name" value="MCMPROTEIN5"/>
</dbReference>
<feature type="domain" description="MCM C-terminal AAA(+) ATPase" evidence="9">
    <location>
        <begin position="1"/>
        <end position="75"/>
    </location>
</feature>
<dbReference type="InterPro" id="IPR031327">
    <property type="entry name" value="MCM"/>
</dbReference>
<keyword evidence="3 7" id="KW-0067">ATP-binding</keyword>
<evidence type="ECO:0000256" key="3">
    <source>
        <dbReference type="ARBA" id="ARBA00022840"/>
    </source>
</evidence>
<dbReference type="PRINTS" id="PR01657">
    <property type="entry name" value="MCMFAMILY"/>
</dbReference>
<dbReference type="GO" id="GO:0042555">
    <property type="term" value="C:MCM complex"/>
    <property type="evidence" value="ECO:0007669"/>
    <property type="project" value="UniProtKB-UniRule"/>
</dbReference>
<evidence type="ECO:0000256" key="2">
    <source>
        <dbReference type="ARBA" id="ARBA00022741"/>
    </source>
</evidence>
<keyword evidence="8" id="KW-0235">DNA replication</keyword>
<dbReference type="EMBL" id="CASHTH010001534">
    <property type="protein sequence ID" value="CAI8016499.1"/>
    <property type="molecule type" value="Genomic_DNA"/>
</dbReference>
<evidence type="ECO:0000256" key="4">
    <source>
        <dbReference type="ARBA" id="ARBA00023125"/>
    </source>
</evidence>
<dbReference type="PANTHER" id="PTHR11630">
    <property type="entry name" value="DNA REPLICATION LICENSING FACTOR MCM FAMILY MEMBER"/>
    <property type="match status" value="1"/>
</dbReference>
<dbReference type="GO" id="GO:0016787">
    <property type="term" value="F:hydrolase activity"/>
    <property type="evidence" value="ECO:0007669"/>
    <property type="project" value="UniProtKB-KW"/>
</dbReference>
<accession>A0AA35RRN8</accession>
<keyword evidence="2 7" id="KW-0547">Nucleotide-binding</keyword>
<keyword evidence="8" id="KW-0378">Hydrolase</keyword>
<dbReference type="Proteomes" id="UP001174909">
    <property type="component" value="Unassembled WGS sequence"/>
</dbReference>
<sequence length="275" mass="31184">MEQQTISIAKAGITTTLNSRCSVLAAANSVFGRWDDSKGDANIDFLPTILSRFDMIFIIKDEHDVAKDTRMAKHVMQVHLNALQPATEDAVEAELDLPTLKKFITFCRRRCGPRLSEQAADKLRNRYVVMRGGARQHERDTAKKASIPITVRQLEAIIRISESLAKMSLLPFALESHVDEALRLFQVSTMDAALSGSLTGAEGFASEGDQEEVRKVERQLKNRFPIGSHVSEQRIVQDFLKQNYSEQAILTIIHIMLRRGELQHRMQRKVLFRVR</sequence>
<dbReference type="GO" id="GO:0000727">
    <property type="term" value="P:double-strand break repair via break-induced replication"/>
    <property type="evidence" value="ECO:0007669"/>
    <property type="project" value="TreeGrafter"/>
</dbReference>
<evidence type="ECO:0000256" key="6">
    <source>
        <dbReference type="ARBA" id="ARBA00048432"/>
    </source>
</evidence>
<dbReference type="InterPro" id="IPR054125">
    <property type="entry name" value="MCM5_C"/>
</dbReference>
<evidence type="ECO:0000256" key="7">
    <source>
        <dbReference type="RuleBase" id="RU004070"/>
    </source>
</evidence>
<dbReference type="SMART" id="SM00350">
    <property type="entry name" value="MCM"/>
    <property type="match status" value="1"/>
</dbReference>
<evidence type="ECO:0000259" key="9">
    <source>
        <dbReference type="PROSITE" id="PS50051"/>
    </source>
</evidence>
<dbReference type="Pfam" id="PF17855">
    <property type="entry name" value="MCM_lid"/>
    <property type="match status" value="1"/>
</dbReference>
<dbReference type="Gene3D" id="3.40.50.300">
    <property type="entry name" value="P-loop containing nucleotide triphosphate hydrolases"/>
    <property type="match status" value="1"/>
</dbReference>
<dbReference type="SUPFAM" id="SSF52540">
    <property type="entry name" value="P-loop containing nucleoside triphosphate hydrolases"/>
    <property type="match status" value="1"/>
</dbReference>
<dbReference type="AlphaFoldDB" id="A0AA35RRN8"/>
<dbReference type="GO" id="GO:0017116">
    <property type="term" value="F:single-stranded DNA helicase activity"/>
    <property type="evidence" value="ECO:0007669"/>
    <property type="project" value="TreeGrafter"/>
</dbReference>
<dbReference type="GO" id="GO:0005524">
    <property type="term" value="F:ATP binding"/>
    <property type="evidence" value="ECO:0007669"/>
    <property type="project" value="UniProtKB-UniRule"/>
</dbReference>
<evidence type="ECO:0000313" key="10">
    <source>
        <dbReference type="EMBL" id="CAI8016499.1"/>
    </source>
</evidence>
<comment type="catalytic activity">
    <reaction evidence="6">
        <text>ATP + H2O = ADP + phosphate + H(+)</text>
        <dbReference type="Rhea" id="RHEA:13065"/>
        <dbReference type="ChEBI" id="CHEBI:15377"/>
        <dbReference type="ChEBI" id="CHEBI:15378"/>
        <dbReference type="ChEBI" id="CHEBI:30616"/>
        <dbReference type="ChEBI" id="CHEBI:43474"/>
        <dbReference type="ChEBI" id="CHEBI:456216"/>
        <dbReference type="EC" id="3.6.4.12"/>
    </reaction>
    <physiologicalReaction direction="left-to-right" evidence="6">
        <dbReference type="Rhea" id="RHEA:13066"/>
    </physiologicalReaction>
</comment>
<dbReference type="InterPro" id="IPR027417">
    <property type="entry name" value="P-loop_NTPase"/>
</dbReference>
<comment type="similarity">
    <text evidence="1 7">Belongs to the MCM family.</text>
</comment>
<evidence type="ECO:0000313" key="11">
    <source>
        <dbReference type="Proteomes" id="UP001174909"/>
    </source>
</evidence>
<comment type="subcellular location">
    <subcellularLocation>
        <location evidence="8">Nucleus</location>
    </subcellularLocation>
</comment>
<keyword evidence="5 8" id="KW-0131">Cell cycle</keyword>
<proteinExistence type="inferred from homology"/>
<dbReference type="Pfam" id="PF21933">
    <property type="entry name" value="MCM5_C"/>
    <property type="match status" value="1"/>
</dbReference>
<name>A0AA35RRN8_GEOBA</name>
<comment type="caution">
    <text evidence="10">The sequence shown here is derived from an EMBL/GenBank/DDBJ whole genome shotgun (WGS) entry which is preliminary data.</text>
</comment>
<dbReference type="InterPro" id="IPR001208">
    <property type="entry name" value="MCM_dom"/>
</dbReference>
<dbReference type="InterPro" id="IPR041562">
    <property type="entry name" value="MCM_lid"/>
</dbReference>
<dbReference type="Pfam" id="PF00493">
    <property type="entry name" value="MCM"/>
    <property type="match status" value="1"/>
</dbReference>
<reference evidence="10" key="1">
    <citation type="submission" date="2023-03" db="EMBL/GenBank/DDBJ databases">
        <authorList>
            <person name="Steffen K."/>
            <person name="Cardenas P."/>
        </authorList>
    </citation>
    <scope>NUCLEOTIDE SEQUENCE</scope>
</reference>
<dbReference type="PROSITE" id="PS50051">
    <property type="entry name" value="MCM_2"/>
    <property type="match status" value="1"/>
</dbReference>
<dbReference type="GO" id="GO:0003688">
    <property type="term" value="F:DNA replication origin binding"/>
    <property type="evidence" value="ECO:0007669"/>
    <property type="project" value="UniProtKB-UniRule"/>
</dbReference>
<evidence type="ECO:0000256" key="5">
    <source>
        <dbReference type="ARBA" id="ARBA00023306"/>
    </source>
</evidence>
<dbReference type="EC" id="3.6.4.12" evidence="8"/>
<gene>
    <name evidence="10" type="ORF">GBAR_LOCUS10115</name>
</gene>
<keyword evidence="8" id="KW-0347">Helicase</keyword>
<organism evidence="10 11">
    <name type="scientific">Geodia barretti</name>
    <name type="common">Barrett's horny sponge</name>
    <dbReference type="NCBI Taxonomy" id="519541"/>
    <lineage>
        <taxon>Eukaryota</taxon>
        <taxon>Metazoa</taxon>
        <taxon>Porifera</taxon>
        <taxon>Demospongiae</taxon>
        <taxon>Heteroscleromorpha</taxon>
        <taxon>Tetractinellida</taxon>
        <taxon>Astrophorina</taxon>
        <taxon>Geodiidae</taxon>
        <taxon>Geodia</taxon>
    </lineage>
</organism>
<dbReference type="GO" id="GO:0005634">
    <property type="term" value="C:nucleus"/>
    <property type="evidence" value="ECO:0007669"/>
    <property type="project" value="UniProtKB-SubCell"/>
</dbReference>
<keyword evidence="4 7" id="KW-0238">DNA-binding</keyword>
<keyword evidence="8" id="KW-0539">Nucleus</keyword>
<comment type="function">
    <text evidence="8">Acts as component of the MCM2-7 complex (MCM complex) which is the replicative helicase essential for 'once per cell cycle' DNA replication initiation and elongation in eukaryotic cells. The active ATPase sites in the MCM2-7 ring are formed through the interaction surfaces of two neighboring subunits such that a critical structure of a conserved arginine finger motif is provided in trans relative to the ATP-binding site of the Walker A box of the adjacent subunit. The six ATPase active sites, however, are likely to contribute differentially to the complex helicase activity.</text>
</comment>
<protein>
    <recommendedName>
        <fullName evidence="8">DNA replication licensing factor MCM5</fullName>
        <ecNumber evidence="8">3.6.4.12</ecNumber>
    </recommendedName>
</protein>
<dbReference type="PANTHER" id="PTHR11630:SF42">
    <property type="entry name" value="DNA REPLICATION LICENSING FACTOR MCM5"/>
    <property type="match status" value="1"/>
</dbReference>
<evidence type="ECO:0000256" key="1">
    <source>
        <dbReference type="ARBA" id="ARBA00008010"/>
    </source>
</evidence>
<dbReference type="InterPro" id="IPR008048">
    <property type="entry name" value="MCM5"/>
</dbReference>
<evidence type="ECO:0000256" key="8">
    <source>
        <dbReference type="RuleBase" id="RU368063"/>
    </source>
</evidence>
<dbReference type="GO" id="GO:0043138">
    <property type="term" value="F:3'-5' DNA helicase activity"/>
    <property type="evidence" value="ECO:0007669"/>
    <property type="project" value="TreeGrafter"/>
</dbReference>